<reference evidence="1 2" key="1">
    <citation type="journal article" date="2019" name="Sci. Rep.">
        <title>Orb-weaving spider Araneus ventricosus genome elucidates the spidroin gene catalogue.</title>
        <authorList>
            <person name="Kono N."/>
            <person name="Nakamura H."/>
            <person name="Ohtoshi R."/>
            <person name="Moran D.A.P."/>
            <person name="Shinohara A."/>
            <person name="Yoshida Y."/>
            <person name="Fujiwara M."/>
            <person name="Mori M."/>
            <person name="Tomita M."/>
            <person name="Arakawa K."/>
        </authorList>
    </citation>
    <scope>NUCLEOTIDE SEQUENCE [LARGE SCALE GENOMIC DNA]</scope>
</reference>
<dbReference type="EMBL" id="BGPR01000360">
    <property type="protein sequence ID" value="GBM15479.1"/>
    <property type="molecule type" value="Genomic_DNA"/>
</dbReference>
<proteinExistence type="predicted"/>
<comment type="caution">
    <text evidence="1">The sequence shown here is derived from an EMBL/GenBank/DDBJ whole genome shotgun (WGS) entry which is preliminary data.</text>
</comment>
<gene>
    <name evidence="1" type="ORF">AVEN_142135_1</name>
</gene>
<name>A0A4Y2DGY9_ARAVE</name>
<protein>
    <submittedName>
        <fullName evidence="1">Uncharacterized protein</fullName>
    </submittedName>
</protein>
<accession>A0A4Y2DGY9</accession>
<evidence type="ECO:0000313" key="1">
    <source>
        <dbReference type="EMBL" id="GBM15479.1"/>
    </source>
</evidence>
<keyword evidence="2" id="KW-1185">Reference proteome</keyword>
<dbReference type="Proteomes" id="UP000499080">
    <property type="component" value="Unassembled WGS sequence"/>
</dbReference>
<evidence type="ECO:0000313" key="2">
    <source>
        <dbReference type="Proteomes" id="UP000499080"/>
    </source>
</evidence>
<organism evidence="1 2">
    <name type="scientific">Araneus ventricosus</name>
    <name type="common">Orbweaver spider</name>
    <name type="synonym">Epeira ventricosa</name>
    <dbReference type="NCBI Taxonomy" id="182803"/>
    <lineage>
        <taxon>Eukaryota</taxon>
        <taxon>Metazoa</taxon>
        <taxon>Ecdysozoa</taxon>
        <taxon>Arthropoda</taxon>
        <taxon>Chelicerata</taxon>
        <taxon>Arachnida</taxon>
        <taxon>Araneae</taxon>
        <taxon>Araneomorphae</taxon>
        <taxon>Entelegynae</taxon>
        <taxon>Araneoidea</taxon>
        <taxon>Araneidae</taxon>
        <taxon>Araneus</taxon>
    </lineage>
</organism>
<sequence length="125" mass="13664">MDIGTGWISKIGDRIWCVVIECACRGAVVGIHEKANCVICPKTGFSPPILVEKLGKAFSDVPKFVLRLGSKSQNSCHPDSSSLKRRISSFISSLDERCQCRQILCFVATLASRSRIGIGRLSFGF</sequence>
<dbReference type="AlphaFoldDB" id="A0A4Y2DGY9"/>